<sequence length="378" mass="43604">MAVISKMKIMTRDWTELNPELLHLISKKLGNLSNFIRFRSVCKQWRSAADPADPPPQLPWLLYPATLRREEANTNTDYTLYSLSSNSSSQIELPITYKGFRYHNTKEPSIGFILVDQHKQILKPPYQLMVPYLFNPLTETKIHLPFTEVKYYFSLYMGPDNKSNSGMVKSGVHLVVYTIQNSELEIWSWRSDSNEITKFKIPFLTFVVGYYKGKIFVYLSETRETKVFDMTTEAEMNIVIPHPVECLHFNLFVEAMGDLLAVAYPHPGEGGRDSHQVKVYRLEHTDVFGQCRWIKLKGIGERVLFLGSPAAGFCLSASDFEGLRGNCIYYMRDCKDVNEKDGFRHYNRLLRYDMENGSSEELLNCVALSATWFMPCLS</sequence>
<reference evidence="3" key="1">
    <citation type="submission" date="2020-01" db="EMBL/GenBank/DDBJ databases">
        <title>Genome sequence of Kobresia littledalei, the first chromosome-level genome in the family Cyperaceae.</title>
        <authorList>
            <person name="Qu G."/>
        </authorList>
    </citation>
    <scope>NUCLEOTIDE SEQUENCE</scope>
    <source>
        <strain evidence="3">C.B.Clarke</strain>
        <tissue evidence="3">Leaf</tissue>
    </source>
</reference>
<dbReference type="OrthoDB" id="670591at2759"/>
<dbReference type="EMBL" id="SWLB01000008">
    <property type="protein sequence ID" value="KAF3335594.1"/>
    <property type="molecule type" value="Genomic_DNA"/>
</dbReference>
<dbReference type="Pfam" id="PF00646">
    <property type="entry name" value="F-box"/>
    <property type="match status" value="1"/>
</dbReference>
<evidence type="ECO:0000313" key="3">
    <source>
        <dbReference type="EMBL" id="KAF3335594.1"/>
    </source>
</evidence>
<accession>A0A833VWB9</accession>
<dbReference type="InterPro" id="IPR001810">
    <property type="entry name" value="F-box_dom"/>
</dbReference>
<evidence type="ECO:0000259" key="1">
    <source>
        <dbReference type="Pfam" id="PF00646"/>
    </source>
</evidence>
<feature type="domain" description="F-box" evidence="1">
    <location>
        <begin position="14"/>
        <end position="50"/>
    </location>
</feature>
<proteinExistence type="predicted"/>
<dbReference type="AlphaFoldDB" id="A0A833VWB9"/>
<dbReference type="PANTHER" id="PTHR44259">
    <property type="entry name" value="OS07G0183000 PROTEIN-RELATED"/>
    <property type="match status" value="1"/>
</dbReference>
<protein>
    <submittedName>
        <fullName evidence="3">F-box protein</fullName>
    </submittedName>
</protein>
<dbReference type="InterPro" id="IPR005174">
    <property type="entry name" value="KIB1-4_b-propeller"/>
</dbReference>
<name>A0A833VWB9_9POAL</name>
<organism evidence="3 4">
    <name type="scientific">Carex littledalei</name>
    <dbReference type="NCBI Taxonomy" id="544730"/>
    <lineage>
        <taxon>Eukaryota</taxon>
        <taxon>Viridiplantae</taxon>
        <taxon>Streptophyta</taxon>
        <taxon>Embryophyta</taxon>
        <taxon>Tracheophyta</taxon>
        <taxon>Spermatophyta</taxon>
        <taxon>Magnoliopsida</taxon>
        <taxon>Liliopsida</taxon>
        <taxon>Poales</taxon>
        <taxon>Cyperaceae</taxon>
        <taxon>Cyperoideae</taxon>
        <taxon>Cariceae</taxon>
        <taxon>Carex</taxon>
        <taxon>Carex subgen. Euthyceras</taxon>
    </lineage>
</organism>
<gene>
    <name evidence="3" type="ORF">FCM35_KLT20101</name>
</gene>
<dbReference type="Proteomes" id="UP000623129">
    <property type="component" value="Unassembled WGS sequence"/>
</dbReference>
<feature type="domain" description="KIB1-4 beta-propeller" evidence="2">
    <location>
        <begin position="80"/>
        <end position="340"/>
    </location>
</feature>
<comment type="caution">
    <text evidence="3">The sequence shown here is derived from an EMBL/GenBank/DDBJ whole genome shotgun (WGS) entry which is preliminary data.</text>
</comment>
<dbReference type="Gene3D" id="1.20.1280.50">
    <property type="match status" value="1"/>
</dbReference>
<keyword evidence="4" id="KW-1185">Reference proteome</keyword>
<dbReference type="Pfam" id="PF03478">
    <property type="entry name" value="Beta-prop_KIB1-4"/>
    <property type="match status" value="1"/>
</dbReference>
<evidence type="ECO:0000259" key="2">
    <source>
        <dbReference type="Pfam" id="PF03478"/>
    </source>
</evidence>
<dbReference type="PANTHER" id="PTHR44259:SF114">
    <property type="entry name" value="OS06G0707300 PROTEIN"/>
    <property type="match status" value="1"/>
</dbReference>
<evidence type="ECO:0000313" key="4">
    <source>
        <dbReference type="Proteomes" id="UP000623129"/>
    </source>
</evidence>
<dbReference type="InterPro" id="IPR050942">
    <property type="entry name" value="F-box_BR-signaling"/>
</dbReference>